<feature type="domain" description="Bromo" evidence="12">
    <location>
        <begin position="2110"/>
        <end position="2180"/>
    </location>
</feature>
<dbReference type="InterPro" id="IPR001965">
    <property type="entry name" value="Znf_PHD"/>
</dbReference>
<organism evidence="14 15">
    <name type="scientific">Nannochloropsis salina CCMP1776</name>
    <dbReference type="NCBI Taxonomy" id="1027361"/>
    <lineage>
        <taxon>Eukaryota</taxon>
        <taxon>Sar</taxon>
        <taxon>Stramenopiles</taxon>
        <taxon>Ochrophyta</taxon>
        <taxon>Eustigmatophyceae</taxon>
        <taxon>Eustigmatales</taxon>
        <taxon>Monodopsidaceae</taxon>
        <taxon>Microchloropsis</taxon>
        <taxon>Microchloropsis salina</taxon>
    </lineage>
</organism>
<feature type="compositionally biased region" description="Acidic residues" evidence="11">
    <location>
        <begin position="2053"/>
        <end position="2063"/>
    </location>
</feature>
<feature type="domain" description="Bromo" evidence="12">
    <location>
        <begin position="691"/>
        <end position="757"/>
    </location>
</feature>
<dbReference type="GO" id="GO:0005634">
    <property type="term" value="C:nucleus"/>
    <property type="evidence" value="ECO:0007669"/>
    <property type="project" value="UniProtKB-SubCell"/>
</dbReference>
<feature type="compositionally biased region" description="Basic and acidic residues" evidence="11">
    <location>
        <begin position="582"/>
        <end position="603"/>
    </location>
</feature>
<feature type="compositionally biased region" description="Low complexity" evidence="11">
    <location>
        <begin position="1228"/>
        <end position="1246"/>
    </location>
</feature>
<dbReference type="OrthoDB" id="21449at2759"/>
<dbReference type="InterPro" id="IPR036427">
    <property type="entry name" value="Bromodomain-like_sf"/>
</dbReference>
<dbReference type="PANTHER" id="PTHR47162:SF9">
    <property type="entry name" value="PHD FINGER PROTEIN EHD3-LIKE"/>
    <property type="match status" value="1"/>
</dbReference>
<dbReference type="PROSITE" id="PS50016">
    <property type="entry name" value="ZF_PHD_2"/>
    <property type="match status" value="1"/>
</dbReference>
<keyword evidence="15" id="KW-1185">Reference proteome</keyword>
<feature type="compositionally biased region" description="Basic and acidic residues" evidence="11">
    <location>
        <begin position="612"/>
        <end position="623"/>
    </location>
</feature>
<feature type="compositionally biased region" description="Basic and acidic residues" evidence="11">
    <location>
        <begin position="9"/>
        <end position="29"/>
    </location>
</feature>
<keyword evidence="8" id="KW-0539">Nucleus</keyword>
<accession>A0A4D9D954</accession>
<dbReference type="Pfam" id="PF00439">
    <property type="entry name" value="Bromodomain"/>
    <property type="match status" value="1"/>
</dbReference>
<evidence type="ECO:0000256" key="7">
    <source>
        <dbReference type="ARBA" id="ARBA00023163"/>
    </source>
</evidence>
<dbReference type="Gene3D" id="1.20.920.10">
    <property type="entry name" value="Bromodomain-like"/>
    <property type="match status" value="2"/>
</dbReference>
<dbReference type="SUPFAM" id="SSF57903">
    <property type="entry name" value="FYVE/PHD zinc finger"/>
    <property type="match status" value="2"/>
</dbReference>
<dbReference type="InterPro" id="IPR013083">
    <property type="entry name" value="Znf_RING/FYVE/PHD"/>
</dbReference>
<evidence type="ECO:0000256" key="8">
    <source>
        <dbReference type="ARBA" id="ARBA00023242"/>
    </source>
</evidence>
<feature type="domain" description="PHD-type" evidence="13">
    <location>
        <begin position="1072"/>
        <end position="1125"/>
    </location>
</feature>
<dbReference type="Pfam" id="PF00628">
    <property type="entry name" value="PHD"/>
    <property type="match status" value="1"/>
</dbReference>
<evidence type="ECO:0000256" key="2">
    <source>
        <dbReference type="ARBA" id="ARBA00022723"/>
    </source>
</evidence>
<dbReference type="CDD" id="cd04369">
    <property type="entry name" value="Bromodomain"/>
    <property type="match status" value="1"/>
</dbReference>
<feature type="compositionally biased region" description="Basic residues" evidence="11">
    <location>
        <begin position="2030"/>
        <end position="2044"/>
    </location>
</feature>
<feature type="compositionally biased region" description="Acidic residues" evidence="11">
    <location>
        <begin position="624"/>
        <end position="644"/>
    </location>
</feature>
<feature type="compositionally biased region" description="Polar residues" evidence="11">
    <location>
        <begin position="2064"/>
        <end position="2080"/>
    </location>
</feature>
<keyword evidence="3 10" id="KW-0863">Zinc-finger</keyword>
<dbReference type="InterPro" id="IPR001487">
    <property type="entry name" value="Bromodomain"/>
</dbReference>
<evidence type="ECO:0000256" key="3">
    <source>
        <dbReference type="ARBA" id="ARBA00022771"/>
    </source>
</evidence>
<evidence type="ECO:0000259" key="12">
    <source>
        <dbReference type="PROSITE" id="PS50014"/>
    </source>
</evidence>
<feature type="compositionally biased region" description="Acidic residues" evidence="11">
    <location>
        <begin position="1051"/>
        <end position="1070"/>
    </location>
</feature>
<feature type="compositionally biased region" description="Acidic residues" evidence="11">
    <location>
        <begin position="1982"/>
        <end position="2004"/>
    </location>
</feature>
<evidence type="ECO:0000256" key="10">
    <source>
        <dbReference type="PROSITE-ProRule" id="PRU00146"/>
    </source>
</evidence>
<evidence type="ECO:0000256" key="5">
    <source>
        <dbReference type="ARBA" id="ARBA00023015"/>
    </source>
</evidence>
<feature type="compositionally biased region" description="Polar residues" evidence="11">
    <location>
        <begin position="1964"/>
        <end position="1978"/>
    </location>
</feature>
<dbReference type="PANTHER" id="PTHR47162">
    <property type="entry name" value="OS02G0192300 PROTEIN"/>
    <property type="match status" value="1"/>
</dbReference>
<feature type="compositionally biased region" description="Basic and acidic residues" evidence="11">
    <location>
        <begin position="532"/>
        <end position="544"/>
    </location>
</feature>
<feature type="compositionally biased region" description="Basic and acidic residues" evidence="11">
    <location>
        <begin position="101"/>
        <end position="125"/>
    </location>
</feature>
<keyword evidence="6 9" id="KW-0103">Bromodomain</keyword>
<feature type="compositionally biased region" description="Basic residues" evidence="11">
    <location>
        <begin position="2008"/>
        <end position="2019"/>
    </location>
</feature>
<reference evidence="14 15" key="1">
    <citation type="submission" date="2019-01" db="EMBL/GenBank/DDBJ databases">
        <title>Nuclear Genome Assembly of the Microalgal Biofuel strain Nannochloropsis salina CCMP1776.</title>
        <authorList>
            <person name="Hovde B."/>
        </authorList>
    </citation>
    <scope>NUCLEOTIDE SEQUENCE [LARGE SCALE GENOMIC DNA]</scope>
    <source>
        <strain evidence="14 15">CCMP1776</strain>
    </source>
</reference>
<dbReference type="InterPro" id="IPR011011">
    <property type="entry name" value="Znf_FYVE_PHD"/>
</dbReference>
<feature type="region of interest" description="Disordered" evidence="11">
    <location>
        <begin position="1350"/>
        <end position="1374"/>
    </location>
</feature>
<keyword evidence="2" id="KW-0479">Metal-binding</keyword>
<proteinExistence type="predicted"/>
<keyword evidence="5" id="KW-0805">Transcription regulation</keyword>
<feature type="region of interest" description="Disordered" evidence="11">
    <location>
        <begin position="1047"/>
        <end position="1070"/>
    </location>
</feature>
<dbReference type="SUPFAM" id="SSF47370">
    <property type="entry name" value="Bromodomain"/>
    <property type="match status" value="2"/>
</dbReference>
<evidence type="ECO:0000256" key="4">
    <source>
        <dbReference type="ARBA" id="ARBA00022833"/>
    </source>
</evidence>
<protein>
    <recommendedName>
        <fullName evidence="16">PHD-type domain-containing protein</fullName>
    </recommendedName>
</protein>
<evidence type="ECO:0000256" key="9">
    <source>
        <dbReference type="PROSITE-ProRule" id="PRU00035"/>
    </source>
</evidence>
<keyword evidence="7" id="KW-0804">Transcription</keyword>
<evidence type="ECO:0000313" key="14">
    <source>
        <dbReference type="EMBL" id="TFJ85168.1"/>
    </source>
</evidence>
<evidence type="ECO:0000256" key="1">
    <source>
        <dbReference type="ARBA" id="ARBA00004123"/>
    </source>
</evidence>
<name>A0A4D9D954_9STRA</name>
<dbReference type="SMART" id="SM00249">
    <property type="entry name" value="PHD"/>
    <property type="match status" value="2"/>
</dbReference>
<feature type="region of interest" description="Disordered" evidence="11">
    <location>
        <begin position="1"/>
        <end position="223"/>
    </location>
</feature>
<dbReference type="EMBL" id="SDOX01000016">
    <property type="protein sequence ID" value="TFJ85168.1"/>
    <property type="molecule type" value="Genomic_DNA"/>
</dbReference>
<dbReference type="PROSITE" id="PS50014">
    <property type="entry name" value="BROMODOMAIN_2"/>
    <property type="match status" value="2"/>
</dbReference>
<evidence type="ECO:0000313" key="15">
    <source>
        <dbReference type="Proteomes" id="UP000355283"/>
    </source>
</evidence>
<dbReference type="Pfam" id="PF15613">
    <property type="entry name" value="WSD"/>
    <property type="match status" value="1"/>
</dbReference>
<feature type="region of interest" description="Disordered" evidence="11">
    <location>
        <begin position="1446"/>
        <end position="1466"/>
    </location>
</feature>
<keyword evidence="4" id="KW-0862">Zinc</keyword>
<feature type="region of interest" description="Disordered" evidence="11">
    <location>
        <begin position="521"/>
        <end position="646"/>
    </location>
</feature>
<feature type="compositionally biased region" description="Basic and acidic residues" evidence="11">
    <location>
        <begin position="1207"/>
        <end position="1226"/>
    </location>
</feature>
<dbReference type="InterPro" id="IPR019787">
    <property type="entry name" value="Znf_PHD-finger"/>
</dbReference>
<gene>
    <name evidence="14" type="ORF">NSK_003591</name>
</gene>
<dbReference type="CDD" id="cd15489">
    <property type="entry name" value="PHD_SF"/>
    <property type="match status" value="1"/>
</dbReference>
<dbReference type="Proteomes" id="UP000355283">
    <property type="component" value="Unassembled WGS sequence"/>
</dbReference>
<dbReference type="GO" id="GO:0008270">
    <property type="term" value="F:zinc ion binding"/>
    <property type="evidence" value="ECO:0007669"/>
    <property type="project" value="UniProtKB-KW"/>
</dbReference>
<evidence type="ECO:0000256" key="11">
    <source>
        <dbReference type="SAM" id="MobiDB-lite"/>
    </source>
</evidence>
<dbReference type="InterPro" id="IPR028941">
    <property type="entry name" value="WHIM2_dom"/>
</dbReference>
<feature type="region of interest" description="Disordered" evidence="11">
    <location>
        <begin position="1958"/>
        <end position="2087"/>
    </location>
</feature>
<dbReference type="SMART" id="SM00297">
    <property type="entry name" value="BROMO"/>
    <property type="match status" value="1"/>
</dbReference>
<sequence length="2203" mass="243397">MIDDSSDDEGSRRVHEEERSVEAPRETGHAKQVGAVTTNGSPKPKALSMASELFDDELEHFKGGNIASDSPTSSSKAAVASPTSRSTWGSDIKKSSPTSRNRMEGSAGKEVDDRDSEAGKNEETQRLVSAKGAVITENGQARGSYHSATQTVKRGASDRSNRNITPESISPEDFQACKKMKKQMKAEKDVSPIIQDTVKSKANRKSSPVNGSKHNDDAAGAPSQVCGVKKSLAARKRKKATVAPELEKEIRKMVRLEVQKRRSDAKNKVLNKFKKELPWLRERSIFSQPATNDVADRFKDIDLPRLTPPAPSTPSALSALPELQRAKLISCSNFIYTFARPLGLLAVPTLPELAQALLALDQPEEAGCPLAQAEDRKKEAARLIEDLCVALVRAVTPDVEYVLGLKSGHTGDLMEEVCSSKSGLIMPLNKLTWKEIARLSLVMFIYSYLGFSDKDIAECMRGRINPRRNKVTLKLLKARLERRAALAVGKRSLKSSSKDGFDANNAAENAIYSSTREGFQEVGNTENGHVGINKDSESLGREESGDISICSTSCGAGKEAATAPNGGGKDHARKANSSDVQFSDRTKTNDEDTLNKTAEDKKPSVNPTSAGAEKERLEDSKSDVEEEKAVDEEDEEEEEEEEMAVEMSRELDAILEDGCRSEQERRVACLLKRLLQHSCSERVGTEGTEDPDIESSLSDYVLNVWEPLTVATLILKLKRGSYSADGTEAGGLLELVQDVELLCRNSWACNIEDSEAWGAAEKFHAIFDRLLQAWVLEQAPEKRLSVDEMRGLCQDLVEPCSACRQPISRHTAKVICCRCALTFHPDCHRSLTDQDENRADVGVDIETDLWHCTECLDFRVRREAYPALGFDEEDKQGDLLPQDYVEATDYLSAQSRDMLLWLRMVVGEWGPGMSFPPLLDVTVSRTALGKIKADPDLLGIWAALALLGGRVSDAHKEIDACKKATEMTEAGHQLLILDSLCQAASTHSGIIRSFLERQDQKLAALRKRPPKEEEELRKELQDIGGDAAVLAWKDPTTEEYMAEEAAAAAVEEGEEGDDEDGENEEDQGEEETAVCCECKATTKDVDDSQVVLCESCPTEIHLRCLNPNLTEAPEKEWFCRVCKAKKREINKQRQRQRFVVKAVDVDDLLEGQRLATENSLLEDFVEEKIQERLTSDEKKKKEKKTVGSSGKQEPAFVFQGGPGVFKQGEEQKRSAGDAAKVKERVQESGSFNSTSSAPPSSTSEGSLRIPKAMRLKCEYCGYREMEVCSPLVLGQTLAETEQYVALEPAKDPWISENLRKRNPYRESEVTKKSKCSSESSDGKGVADIVTSQSISRGKNEQSFLAEKIGQKQGRDGGDGESMSQSGQLNAARAADLSTISAPPTVAPYFPRIDTAESRRFPSSAHCPIVHERCAIQMLAFRARALHDQKLQGQSIAASDDQVACQQGTEGHGVDKNKTKAVQQMNKKDPRAVIEGALRISGTRTYSLGQDRHGRCYWKIPGDETRLYVWVRPEEGDAQAKGAGPQLHLQGGAEGTASVGPGTWLCYQDREDIRRLADYLDMRHSKEGRLREAIEAELLGEPKVRVPRDDSMFVRGPSGDSGGPKLDGLEEGLVEGAGFDDDAKTVTTDGVEEGGGELAVETKKVFRPVALKFWEEKNQSPVPSEVLDIEVDPDIWGDSLERKAAVRKTRKYHAVVLVDAEDKVWEGRNLGVRFQIFKGGEEVEESSTPRAHKDHIFWFNVYEFLLPGLYTLRYTVDTLSREIKPLCLRVEVRARRAATSVRSVLNSHLSFLNISRGGRYSLRQSVELDIPEDADEVVGLRIALLQLKETLPNGALLESPEDLGGSIAHLGGGGSTNIHAGDGEVGPVRAPVCYWTEALQAQWINHLMEAETPHEVMEGLLLLESCLHPEWLKPWFHPLRRSYAATSSHLLRLGTTAAAAAFHLFILDKAILYDKERKVPRKTRGQSARSRGFHSTQRSVLEGESDEEDDDEEETESEEDGDSDDNGGRKRLRSRKHQKRLATGSSSSHVRGIKHPQRSSFRKRAIVSYKEAGDNDIFDEESDEGSSISTRESGAQSNGGSRTRPRTGAALPIASDDEFSKECLALLRQLKSHPSAGPFIEDVGDNVPGYSTIVPFPVSLTTLEARARRQVYGTSLEKFSDDVGRLWENSVLYNGEDHAVTRMALQLKVRFEAWHRDMKPRLRA</sequence>
<dbReference type="Gene3D" id="3.30.40.10">
    <property type="entry name" value="Zinc/RING finger domain, C3HC4 (zinc finger)"/>
    <property type="match status" value="1"/>
</dbReference>
<evidence type="ECO:0000259" key="13">
    <source>
        <dbReference type="PROSITE" id="PS50016"/>
    </source>
</evidence>
<evidence type="ECO:0008006" key="16">
    <source>
        <dbReference type="Google" id="ProtNLM"/>
    </source>
</evidence>
<feature type="compositionally biased region" description="Polar residues" evidence="11">
    <location>
        <begin position="137"/>
        <end position="152"/>
    </location>
</feature>
<feature type="compositionally biased region" description="Polar residues" evidence="11">
    <location>
        <begin position="67"/>
        <end position="100"/>
    </location>
</feature>
<feature type="region of interest" description="Disordered" evidence="11">
    <location>
        <begin position="1172"/>
        <end position="1247"/>
    </location>
</feature>
<feature type="region of interest" description="Disordered" evidence="11">
    <location>
        <begin position="1304"/>
        <end position="1324"/>
    </location>
</feature>
<comment type="caution">
    <text evidence="14">The sequence shown here is derived from an EMBL/GenBank/DDBJ whole genome shotgun (WGS) entry which is preliminary data.</text>
</comment>
<evidence type="ECO:0000256" key="6">
    <source>
        <dbReference type="ARBA" id="ARBA00023117"/>
    </source>
</evidence>
<comment type="subcellular location">
    <subcellularLocation>
        <location evidence="1">Nucleus</location>
    </subcellularLocation>
</comment>